<dbReference type="InterPro" id="IPR011006">
    <property type="entry name" value="CheY-like_superfamily"/>
</dbReference>
<dbReference type="InterPro" id="IPR039420">
    <property type="entry name" value="WalR-like"/>
</dbReference>
<evidence type="ECO:0000259" key="9">
    <source>
        <dbReference type="PROSITE" id="PS51755"/>
    </source>
</evidence>
<dbReference type="Pfam" id="PF00486">
    <property type="entry name" value="Trans_reg_C"/>
    <property type="match status" value="1"/>
</dbReference>
<dbReference type="GO" id="GO:0000156">
    <property type="term" value="F:phosphorelay response regulator activity"/>
    <property type="evidence" value="ECO:0007669"/>
    <property type="project" value="TreeGrafter"/>
</dbReference>
<dbReference type="FunFam" id="3.40.50.2300:FF:000002">
    <property type="entry name" value="DNA-binding response regulator PhoP"/>
    <property type="match status" value="1"/>
</dbReference>
<dbReference type="PROSITE" id="PS51755">
    <property type="entry name" value="OMPR_PHOB"/>
    <property type="match status" value="1"/>
</dbReference>
<reference evidence="10 11" key="1">
    <citation type="submission" date="2019-10" db="EMBL/GenBank/DDBJ databases">
        <authorList>
            <person name="Wolf R A."/>
        </authorList>
    </citation>
    <scope>NUCLEOTIDE SEQUENCE [LARGE SCALE GENOMIC DNA]</scope>
    <source>
        <strain evidence="10">Collinsella_aerofaciens_DSM_13712</strain>
    </source>
</reference>
<gene>
    <name evidence="10" type="primary">mprA_2</name>
    <name evidence="10" type="ORF">CKJAJONC_01512</name>
</gene>
<keyword evidence="1 6" id="KW-0597">Phosphoprotein</keyword>
<dbReference type="GO" id="GO:0005829">
    <property type="term" value="C:cytosol"/>
    <property type="evidence" value="ECO:0007669"/>
    <property type="project" value="TreeGrafter"/>
</dbReference>
<dbReference type="CDD" id="cd00383">
    <property type="entry name" value="trans_reg_C"/>
    <property type="match status" value="1"/>
</dbReference>
<keyword evidence="2" id="KW-0902">Two-component regulatory system</keyword>
<dbReference type="RefSeq" id="WP_152067601.1">
    <property type="nucleotide sequence ID" value="NZ_CABWIF010000007.1"/>
</dbReference>
<dbReference type="SMART" id="SM00862">
    <property type="entry name" value="Trans_reg_C"/>
    <property type="match status" value="1"/>
</dbReference>
<evidence type="ECO:0000256" key="2">
    <source>
        <dbReference type="ARBA" id="ARBA00023012"/>
    </source>
</evidence>
<evidence type="ECO:0000259" key="8">
    <source>
        <dbReference type="PROSITE" id="PS50110"/>
    </source>
</evidence>
<evidence type="ECO:0000256" key="1">
    <source>
        <dbReference type="ARBA" id="ARBA00022553"/>
    </source>
</evidence>
<dbReference type="InterPro" id="IPR036388">
    <property type="entry name" value="WH-like_DNA-bd_sf"/>
</dbReference>
<dbReference type="Gene3D" id="6.10.250.690">
    <property type="match status" value="1"/>
</dbReference>
<dbReference type="InterPro" id="IPR001867">
    <property type="entry name" value="OmpR/PhoB-type_DNA-bd"/>
</dbReference>
<dbReference type="GO" id="GO:0000976">
    <property type="term" value="F:transcription cis-regulatory region binding"/>
    <property type="evidence" value="ECO:0007669"/>
    <property type="project" value="TreeGrafter"/>
</dbReference>
<feature type="domain" description="OmpR/PhoB-type" evidence="9">
    <location>
        <begin position="124"/>
        <end position="222"/>
    </location>
</feature>
<dbReference type="SMART" id="SM00448">
    <property type="entry name" value="REC"/>
    <property type="match status" value="1"/>
</dbReference>
<evidence type="ECO:0000313" key="10">
    <source>
        <dbReference type="EMBL" id="VWL91384.1"/>
    </source>
</evidence>
<dbReference type="EMBL" id="CABWIF010000007">
    <property type="protein sequence ID" value="VWL91384.1"/>
    <property type="molecule type" value="Genomic_DNA"/>
</dbReference>
<dbReference type="Pfam" id="PF00072">
    <property type="entry name" value="Response_reg"/>
    <property type="match status" value="1"/>
</dbReference>
<feature type="domain" description="Response regulatory" evidence="8">
    <location>
        <begin position="2"/>
        <end position="116"/>
    </location>
</feature>
<evidence type="ECO:0000256" key="7">
    <source>
        <dbReference type="PROSITE-ProRule" id="PRU01091"/>
    </source>
</evidence>
<keyword evidence="3" id="KW-0805">Transcription regulation</keyword>
<sequence>MKLMLAEDEPGLSRALTAILQHSDYEVDTALDGLTALEYLLANDYDAAILDIMMPGMDGIEVLRRTRAAGKRLPIIMLTAKSEVSDKVEGLDAGANDYLTKPFAAKELLARIRAMTRAATAIDATTLSVGNVRLDTASCTLVGPLGEEHLANREFQLMELFMRNAGTRMPTERLMLEVWGEDAPEGANVVWVYISYLRKKLTALGANVAIRASRNQGYSLEAVEEGE</sequence>
<dbReference type="GO" id="GO:0006355">
    <property type="term" value="P:regulation of DNA-templated transcription"/>
    <property type="evidence" value="ECO:0007669"/>
    <property type="project" value="InterPro"/>
</dbReference>
<feature type="DNA-binding region" description="OmpR/PhoB-type" evidence="7">
    <location>
        <begin position="124"/>
        <end position="222"/>
    </location>
</feature>
<evidence type="ECO:0000256" key="3">
    <source>
        <dbReference type="ARBA" id="ARBA00023015"/>
    </source>
</evidence>
<dbReference type="PANTHER" id="PTHR48111:SF1">
    <property type="entry name" value="TWO-COMPONENT RESPONSE REGULATOR ORR33"/>
    <property type="match status" value="1"/>
</dbReference>
<dbReference type="Gene3D" id="1.10.10.10">
    <property type="entry name" value="Winged helix-like DNA-binding domain superfamily/Winged helix DNA-binding domain"/>
    <property type="match status" value="1"/>
</dbReference>
<feature type="modified residue" description="4-aspartylphosphate" evidence="6">
    <location>
        <position position="51"/>
    </location>
</feature>
<evidence type="ECO:0000256" key="6">
    <source>
        <dbReference type="PROSITE-ProRule" id="PRU00169"/>
    </source>
</evidence>
<dbReference type="SUPFAM" id="SSF52172">
    <property type="entry name" value="CheY-like"/>
    <property type="match status" value="1"/>
</dbReference>
<dbReference type="PANTHER" id="PTHR48111">
    <property type="entry name" value="REGULATOR OF RPOS"/>
    <property type="match status" value="1"/>
</dbReference>
<dbReference type="GO" id="GO:0032993">
    <property type="term" value="C:protein-DNA complex"/>
    <property type="evidence" value="ECO:0007669"/>
    <property type="project" value="TreeGrafter"/>
</dbReference>
<keyword evidence="4 7" id="KW-0238">DNA-binding</keyword>
<dbReference type="AlphaFoldDB" id="A0A5K1ISX6"/>
<dbReference type="Gene3D" id="3.40.50.2300">
    <property type="match status" value="1"/>
</dbReference>
<evidence type="ECO:0000256" key="4">
    <source>
        <dbReference type="ARBA" id="ARBA00023125"/>
    </source>
</evidence>
<name>A0A5K1ISX6_9ACTN</name>
<evidence type="ECO:0000256" key="5">
    <source>
        <dbReference type="ARBA" id="ARBA00023163"/>
    </source>
</evidence>
<organism evidence="10 11">
    <name type="scientific">Collinsella aerofaciens</name>
    <dbReference type="NCBI Taxonomy" id="74426"/>
    <lineage>
        <taxon>Bacteria</taxon>
        <taxon>Bacillati</taxon>
        <taxon>Actinomycetota</taxon>
        <taxon>Coriobacteriia</taxon>
        <taxon>Coriobacteriales</taxon>
        <taxon>Coriobacteriaceae</taxon>
        <taxon>Collinsella</taxon>
    </lineage>
</organism>
<proteinExistence type="predicted"/>
<dbReference type="PROSITE" id="PS50110">
    <property type="entry name" value="RESPONSE_REGULATORY"/>
    <property type="match status" value="1"/>
</dbReference>
<protein>
    <submittedName>
        <fullName evidence="10">Response regulator MprA</fullName>
    </submittedName>
</protein>
<dbReference type="Proteomes" id="UP000368032">
    <property type="component" value="Unassembled WGS sequence"/>
</dbReference>
<dbReference type="InterPro" id="IPR001789">
    <property type="entry name" value="Sig_transdc_resp-reg_receiver"/>
</dbReference>
<evidence type="ECO:0000313" key="11">
    <source>
        <dbReference type="Proteomes" id="UP000368032"/>
    </source>
</evidence>
<keyword evidence="5" id="KW-0804">Transcription</keyword>
<accession>A0A5K1ISX6</accession>